<keyword evidence="6 10" id="KW-1133">Transmembrane helix</keyword>
<keyword evidence="8 10" id="KW-0443">Lipid metabolism</keyword>
<keyword evidence="4 10" id="KW-0812">Transmembrane</keyword>
<keyword evidence="7 10" id="KW-0445">Lipid transport</keyword>
<evidence type="ECO:0000256" key="1">
    <source>
        <dbReference type="ARBA" id="ARBA00004477"/>
    </source>
</evidence>
<dbReference type="PANTHER" id="PTHR14467:SF0">
    <property type="entry name" value="PROTEIN ARV1"/>
    <property type="match status" value="1"/>
</dbReference>
<evidence type="ECO:0000256" key="7">
    <source>
        <dbReference type="ARBA" id="ARBA00023055"/>
    </source>
</evidence>
<feature type="transmembrane region" description="Helical" evidence="10">
    <location>
        <begin position="149"/>
        <end position="172"/>
    </location>
</feature>
<evidence type="ECO:0000256" key="4">
    <source>
        <dbReference type="ARBA" id="ARBA00022692"/>
    </source>
</evidence>
<feature type="transmembrane region" description="Helical" evidence="10">
    <location>
        <begin position="115"/>
        <end position="137"/>
    </location>
</feature>
<comment type="function">
    <text evidence="10">Mediator of sterol homeostasis involved in sterol uptake, trafficking and distribution into membranes.</text>
</comment>
<comment type="caution">
    <text evidence="10">Lacks conserved residue(s) required for the propagation of feature annotation.</text>
</comment>
<keyword evidence="12" id="KW-1185">Reference proteome</keyword>
<dbReference type="PANTHER" id="PTHR14467">
    <property type="entry name" value="ARV1"/>
    <property type="match status" value="1"/>
</dbReference>
<evidence type="ECO:0000256" key="3">
    <source>
        <dbReference type="ARBA" id="ARBA00022448"/>
    </source>
</evidence>
<evidence type="ECO:0000256" key="6">
    <source>
        <dbReference type="ARBA" id="ARBA00022989"/>
    </source>
</evidence>
<evidence type="ECO:0000256" key="2">
    <source>
        <dbReference type="ARBA" id="ARBA00009187"/>
    </source>
</evidence>
<dbReference type="InterPro" id="IPR007290">
    <property type="entry name" value="Arv1"/>
</dbReference>
<reference evidence="11" key="1">
    <citation type="submission" date="2022-11" db="EMBL/GenBank/DDBJ databases">
        <authorList>
            <person name="Kikuchi T."/>
        </authorList>
    </citation>
    <scope>NUCLEOTIDE SEQUENCE</scope>
    <source>
        <strain evidence="11">PS1010</strain>
    </source>
</reference>
<dbReference type="AlphaFoldDB" id="A0A9P1IBE8"/>
<keyword evidence="5 10" id="KW-0256">Endoplasmic reticulum</keyword>
<dbReference type="OrthoDB" id="2192830at2759"/>
<evidence type="ECO:0000313" key="12">
    <source>
        <dbReference type="Proteomes" id="UP001152747"/>
    </source>
</evidence>
<keyword evidence="9 10" id="KW-0472">Membrane</keyword>
<dbReference type="GO" id="GO:0005789">
    <property type="term" value="C:endoplasmic reticulum membrane"/>
    <property type="evidence" value="ECO:0007669"/>
    <property type="project" value="UniProtKB-SubCell"/>
</dbReference>
<dbReference type="Pfam" id="PF04161">
    <property type="entry name" value="Arv1"/>
    <property type="match status" value="1"/>
</dbReference>
<comment type="caution">
    <text evidence="11">The sequence shown here is derived from an EMBL/GenBank/DDBJ whole genome shotgun (WGS) entry which is preliminary data.</text>
</comment>
<proteinExistence type="inferred from homology"/>
<organism evidence="11 12">
    <name type="scientific">Caenorhabditis angaria</name>
    <dbReference type="NCBI Taxonomy" id="860376"/>
    <lineage>
        <taxon>Eukaryota</taxon>
        <taxon>Metazoa</taxon>
        <taxon>Ecdysozoa</taxon>
        <taxon>Nematoda</taxon>
        <taxon>Chromadorea</taxon>
        <taxon>Rhabditida</taxon>
        <taxon>Rhabditina</taxon>
        <taxon>Rhabditomorpha</taxon>
        <taxon>Rhabditoidea</taxon>
        <taxon>Rhabditidae</taxon>
        <taxon>Peloderinae</taxon>
        <taxon>Caenorhabditis</taxon>
    </lineage>
</organism>
<accession>A0A9P1IBE8</accession>
<evidence type="ECO:0000256" key="5">
    <source>
        <dbReference type="ARBA" id="ARBA00022824"/>
    </source>
</evidence>
<dbReference type="GO" id="GO:0006665">
    <property type="term" value="P:sphingolipid metabolic process"/>
    <property type="evidence" value="ECO:0007669"/>
    <property type="project" value="TreeGrafter"/>
</dbReference>
<dbReference type="GO" id="GO:0016125">
    <property type="term" value="P:sterol metabolic process"/>
    <property type="evidence" value="ECO:0007669"/>
    <property type="project" value="UniProtKB-UniRule"/>
</dbReference>
<evidence type="ECO:0000313" key="11">
    <source>
        <dbReference type="EMBL" id="CAI5441753.1"/>
    </source>
</evidence>
<dbReference type="GO" id="GO:0097036">
    <property type="term" value="P:regulation of plasma membrane sterol distribution"/>
    <property type="evidence" value="ECO:0007669"/>
    <property type="project" value="UniProtKB-UniRule"/>
</dbReference>
<dbReference type="GO" id="GO:0032366">
    <property type="term" value="P:intracellular sterol transport"/>
    <property type="evidence" value="ECO:0007669"/>
    <property type="project" value="UniProtKB-UniRule"/>
</dbReference>
<dbReference type="EMBL" id="CANHGI010000002">
    <property type="protein sequence ID" value="CAI5441753.1"/>
    <property type="molecule type" value="Genomic_DNA"/>
</dbReference>
<dbReference type="GO" id="GO:0005794">
    <property type="term" value="C:Golgi apparatus"/>
    <property type="evidence" value="ECO:0007669"/>
    <property type="project" value="TreeGrafter"/>
</dbReference>
<dbReference type="Proteomes" id="UP001152747">
    <property type="component" value="Unassembled WGS sequence"/>
</dbReference>
<gene>
    <name evidence="11" type="ORF">CAMP_LOCUS4390</name>
</gene>
<comment type="similarity">
    <text evidence="2 10">Belongs to the ARV1 family.</text>
</comment>
<evidence type="ECO:0000256" key="8">
    <source>
        <dbReference type="ARBA" id="ARBA00023098"/>
    </source>
</evidence>
<sequence>MTKTARKEYICINCQKSSRTLYTKYSEGVIRLTECDNCDNIVDKYIEYDIVLLAIDLMLQYIEAYRHLLNNLEIKRPARLFVIFWFSNAYETWIGERMATNRDNIYDLEWMFYKSVLSSALQMIAYISIVIIFETIYSRAKPDFKRFKHLVYSTLLGFYGNVAVVLSIVFRLSDQKSYQIVFSFFLFISHLQVQRVLFPLCSILDNMIVTVIAEIVSRFVKTWFETVSKELPIF</sequence>
<keyword evidence="3 10" id="KW-0813">Transport</keyword>
<evidence type="ECO:0000256" key="9">
    <source>
        <dbReference type="ARBA" id="ARBA00023136"/>
    </source>
</evidence>
<protein>
    <recommendedName>
        <fullName evidence="10">Protein ARV</fullName>
    </recommendedName>
</protein>
<comment type="subcellular location">
    <subcellularLocation>
        <location evidence="1 10">Endoplasmic reticulum membrane</location>
        <topology evidence="1 10">Multi-pass membrane protein</topology>
    </subcellularLocation>
</comment>
<evidence type="ECO:0000256" key="10">
    <source>
        <dbReference type="RuleBase" id="RU368065"/>
    </source>
</evidence>
<name>A0A9P1IBE8_9PELO</name>
<dbReference type="GO" id="GO:0032541">
    <property type="term" value="C:cortical endoplasmic reticulum"/>
    <property type="evidence" value="ECO:0007669"/>
    <property type="project" value="TreeGrafter"/>
</dbReference>